<gene>
    <name evidence="2" type="ORF">ZEAMMB73_Zm00001d010367</name>
</gene>
<dbReference type="AlphaFoldDB" id="A0A1D6FQP2"/>
<feature type="compositionally biased region" description="Basic and acidic residues" evidence="1">
    <location>
        <begin position="153"/>
        <end position="172"/>
    </location>
</feature>
<evidence type="ECO:0000256" key="1">
    <source>
        <dbReference type="SAM" id="MobiDB-lite"/>
    </source>
</evidence>
<protein>
    <submittedName>
        <fullName evidence="2">Uncharacterized protein</fullName>
    </submittedName>
</protein>
<organism evidence="2">
    <name type="scientific">Zea mays</name>
    <name type="common">Maize</name>
    <dbReference type="NCBI Taxonomy" id="4577"/>
    <lineage>
        <taxon>Eukaryota</taxon>
        <taxon>Viridiplantae</taxon>
        <taxon>Streptophyta</taxon>
        <taxon>Embryophyta</taxon>
        <taxon>Tracheophyta</taxon>
        <taxon>Spermatophyta</taxon>
        <taxon>Magnoliopsida</taxon>
        <taxon>Liliopsida</taxon>
        <taxon>Poales</taxon>
        <taxon>Poaceae</taxon>
        <taxon>PACMAD clade</taxon>
        <taxon>Panicoideae</taxon>
        <taxon>Andropogonodae</taxon>
        <taxon>Andropogoneae</taxon>
        <taxon>Tripsacinae</taxon>
        <taxon>Zea</taxon>
    </lineage>
</organism>
<proteinExistence type="predicted"/>
<accession>A0A1D6FQP2</accession>
<dbReference type="STRING" id="4577.A0A1D6FQP2"/>
<evidence type="ECO:0000313" key="2">
    <source>
        <dbReference type="EMBL" id="AQK93940.1"/>
    </source>
</evidence>
<dbReference type="InParanoid" id="A0A1D6FQP2"/>
<reference evidence="2" key="1">
    <citation type="submission" date="2015-12" db="EMBL/GenBank/DDBJ databases">
        <title>Update maize B73 reference genome by single molecule sequencing technologies.</title>
        <authorList>
            <consortium name="Maize Genome Sequencing Project"/>
            <person name="Ware D."/>
        </authorList>
    </citation>
    <scope>NUCLEOTIDE SEQUENCE</scope>
    <source>
        <tissue evidence="2">Seedling</tissue>
    </source>
</reference>
<dbReference type="PaxDb" id="4577-AC211328.3_FGP003"/>
<sequence length="208" mass="23667">MQLCAATPKRTSWHMPTPYWGAGAAAFPQTPERSPRFTGDARLGHCVHDVAERYGCAEDAGEVARAVRTLERAHFEHFFIHLQAYLPYGIPRLMQKVVYTVGGHLFSAVFIEYVILKMKSPSHRPQMVFLSLVQGSASHPPEDQDYENYYPKGKKEVPKGDCTNKSESKQESNTDEGWNFQDNAMKQMQNFLAPLLIQCHLAPQTRRR</sequence>
<dbReference type="ExpressionAtlas" id="A0A1D6FQP2">
    <property type="expression patterns" value="baseline and differential"/>
</dbReference>
<dbReference type="EMBL" id="CM000784">
    <property type="protein sequence ID" value="AQK93940.1"/>
    <property type="molecule type" value="Genomic_DNA"/>
</dbReference>
<feature type="region of interest" description="Disordered" evidence="1">
    <location>
        <begin position="138"/>
        <end position="177"/>
    </location>
</feature>
<name>A0A1D6FQP2_MAIZE</name>